<keyword evidence="6" id="KW-1185">Reference proteome</keyword>
<name>A0ABD4ECZ1_STALU</name>
<dbReference type="PANTHER" id="PTHR43300">
    <property type="entry name" value="ACETYLTRANSFERASE"/>
    <property type="match status" value="1"/>
</dbReference>
<reference evidence="4 6" key="2">
    <citation type="submission" date="2019-07" db="EMBL/GenBank/DDBJ databases">
        <title>Comparative genome analysis of staphylococcus lugdunensis shows clonal complex-dependent diversity of the putative virulence factor, ess/type vii locus.</title>
        <authorList>
            <person name="Lebeurre J."/>
            <person name="Dahyot S."/>
            <person name="Diene S."/>
            <person name="Paulay A."/>
            <person name="Aubourg M."/>
            <person name="Argemi X."/>
            <person name="Giard J.-C."/>
            <person name="Tournier I."/>
            <person name="Francois P."/>
            <person name="Pestel-Caron M."/>
        </authorList>
    </citation>
    <scope>NUCLEOTIDE SEQUENCE [LARGE SCALE GENOMIC DNA]</scope>
    <source>
        <strain evidence="4 6">SL13</strain>
    </source>
</reference>
<accession>A0ABD4ECZ1</accession>
<dbReference type="Proteomes" id="UP000070063">
    <property type="component" value="Unassembled WGS sequence"/>
</dbReference>
<dbReference type="SUPFAM" id="SSF51161">
    <property type="entry name" value="Trimeric LpxA-like enzymes"/>
    <property type="match status" value="1"/>
</dbReference>
<dbReference type="InterPro" id="IPR011004">
    <property type="entry name" value="Trimer_LpxA-like_sf"/>
</dbReference>
<dbReference type="EMBL" id="CP041722">
    <property type="protein sequence ID" value="QEX37754.1"/>
    <property type="molecule type" value="Genomic_DNA"/>
</dbReference>
<gene>
    <name evidence="4" type="ORF">FO454_02015</name>
    <name evidence="3" type="ORF">HMPREF3225_02310</name>
</gene>
<evidence type="ECO:0000256" key="2">
    <source>
        <dbReference type="ARBA" id="ARBA00022737"/>
    </source>
</evidence>
<dbReference type="InterPro" id="IPR018357">
    <property type="entry name" value="Hexapep_transf_CS"/>
</dbReference>
<reference evidence="3 5" key="1">
    <citation type="submission" date="2016-01" db="EMBL/GenBank/DDBJ databases">
        <authorList>
            <person name="Mitreva M."/>
            <person name="Pepin K.H."/>
            <person name="Mihindukulasuriya K.A."/>
            <person name="Fulton R."/>
            <person name="Fronick C."/>
            <person name="O'Laughlin M."/>
            <person name="Miner T."/>
            <person name="Herter B."/>
            <person name="Rosa B.A."/>
            <person name="Cordes M."/>
            <person name="Tomlinson C."/>
            <person name="Wollam A."/>
            <person name="Palsikar V.B."/>
            <person name="Mardis E.R."/>
            <person name="Wilson R.K."/>
        </authorList>
    </citation>
    <scope>NUCLEOTIDE SEQUENCE [LARGE SCALE GENOMIC DNA]</scope>
    <source>
        <strain evidence="3 5">MJR7738</strain>
    </source>
</reference>
<protein>
    <submittedName>
        <fullName evidence="4">CatB-related O-acetyltransferase</fullName>
    </submittedName>
    <submittedName>
        <fullName evidence="3">Chloramphenicol O-acetyltransferase</fullName>
    </submittedName>
</protein>
<dbReference type="Proteomes" id="UP000325462">
    <property type="component" value="Chromosome"/>
</dbReference>
<dbReference type="CDD" id="cd03349">
    <property type="entry name" value="LbH_XAT"/>
    <property type="match status" value="1"/>
</dbReference>
<keyword evidence="1" id="KW-0808">Transferase</keyword>
<dbReference type="Pfam" id="PF00132">
    <property type="entry name" value="Hexapep"/>
    <property type="match status" value="1"/>
</dbReference>
<dbReference type="GO" id="GO:0016740">
    <property type="term" value="F:transferase activity"/>
    <property type="evidence" value="ECO:0007669"/>
    <property type="project" value="UniProtKB-KW"/>
</dbReference>
<proteinExistence type="predicted"/>
<keyword evidence="2" id="KW-0677">Repeat</keyword>
<evidence type="ECO:0000313" key="4">
    <source>
        <dbReference type="EMBL" id="QEX37754.1"/>
    </source>
</evidence>
<dbReference type="InterPro" id="IPR001451">
    <property type="entry name" value="Hexapep"/>
</dbReference>
<dbReference type="InterPro" id="IPR050179">
    <property type="entry name" value="Trans_hexapeptide_repeat"/>
</dbReference>
<dbReference type="EMBL" id="LRQI01000092">
    <property type="protein sequence ID" value="KXA36335.1"/>
    <property type="molecule type" value="Genomic_DNA"/>
</dbReference>
<evidence type="ECO:0000256" key="1">
    <source>
        <dbReference type="ARBA" id="ARBA00022679"/>
    </source>
</evidence>
<sequence length="207" mass="23120">MINKLMGLLKSSSSKEKNVKINRLAYVTNSTFKGNNYVDRFCKIRNSTIGKYSYIGFGSDFNHVEIGNYCSISSDVKMGLGKHPLEFFSSSPIFYSNNNPFGIKEAYFKFDDSPNKTIVGHDVWIGANVIVLDGIQIGNGAVIAAGAIVTRNVEPYEIVGGVPAKTIKKRFDDETINKLLESKWWLMSPNELKSKNFSLTNLKVSRE</sequence>
<evidence type="ECO:0000313" key="5">
    <source>
        <dbReference type="Proteomes" id="UP000070063"/>
    </source>
</evidence>
<organism evidence="3 5">
    <name type="scientific">Staphylococcus lugdunensis</name>
    <dbReference type="NCBI Taxonomy" id="28035"/>
    <lineage>
        <taxon>Bacteria</taxon>
        <taxon>Bacillati</taxon>
        <taxon>Bacillota</taxon>
        <taxon>Bacilli</taxon>
        <taxon>Bacillales</taxon>
        <taxon>Staphylococcaceae</taxon>
        <taxon>Staphylococcus</taxon>
    </lineage>
</organism>
<dbReference type="PANTHER" id="PTHR43300:SF11">
    <property type="entry name" value="ACETYLTRANSFERASE RV3034C-RELATED"/>
    <property type="match status" value="1"/>
</dbReference>
<dbReference type="AlphaFoldDB" id="A0ABD4ECZ1"/>
<evidence type="ECO:0000313" key="3">
    <source>
        <dbReference type="EMBL" id="KXA36335.1"/>
    </source>
</evidence>
<dbReference type="PROSITE" id="PS00101">
    <property type="entry name" value="HEXAPEP_TRANSFERASES"/>
    <property type="match status" value="1"/>
</dbReference>
<evidence type="ECO:0000313" key="6">
    <source>
        <dbReference type="Proteomes" id="UP000325462"/>
    </source>
</evidence>
<dbReference type="Gene3D" id="2.160.10.10">
    <property type="entry name" value="Hexapeptide repeat proteins"/>
    <property type="match status" value="1"/>
</dbReference>
<dbReference type="RefSeq" id="WP_002460628.1">
    <property type="nucleotide sequence ID" value="NZ_CP014023.2"/>
</dbReference>